<gene>
    <name evidence="2" type="ORF">B9Q04_06725</name>
</gene>
<keyword evidence="1" id="KW-0472">Membrane</keyword>
<dbReference type="EMBL" id="NEXF01000120">
    <property type="protein sequence ID" value="PSO08217.1"/>
    <property type="molecule type" value="Genomic_DNA"/>
</dbReference>
<dbReference type="AlphaFoldDB" id="A0A2R6CBC8"/>
<evidence type="ECO:0000256" key="1">
    <source>
        <dbReference type="SAM" id="Phobius"/>
    </source>
</evidence>
<reference evidence="2 3" key="1">
    <citation type="submission" date="2017-04" db="EMBL/GenBank/DDBJ databases">
        <title>Novel microbial lineages endemic to geothermal iron-oxide mats fill important gaps in the evolutionary history of Archaea.</title>
        <authorList>
            <person name="Jay Z.J."/>
            <person name="Beam J.P."/>
            <person name="Dlakic M."/>
            <person name="Rusch D.B."/>
            <person name="Kozubal M.A."/>
            <person name="Inskeep W.P."/>
        </authorList>
    </citation>
    <scope>NUCLEOTIDE SEQUENCE [LARGE SCALE GENOMIC DNA]</scope>
    <source>
        <strain evidence="2">BE_D</strain>
    </source>
</reference>
<evidence type="ECO:0008006" key="4">
    <source>
        <dbReference type="Google" id="ProtNLM"/>
    </source>
</evidence>
<feature type="transmembrane region" description="Helical" evidence="1">
    <location>
        <begin position="68"/>
        <end position="88"/>
    </location>
</feature>
<feature type="transmembrane region" description="Helical" evidence="1">
    <location>
        <begin position="37"/>
        <end position="56"/>
    </location>
</feature>
<name>A0A2R6CBC8_9ARCH</name>
<organism evidence="2 3">
    <name type="scientific">Candidatus Marsarchaeota G2 archaeon BE_D</name>
    <dbReference type="NCBI Taxonomy" id="1978158"/>
    <lineage>
        <taxon>Archaea</taxon>
        <taxon>Candidatus Marsarchaeota</taxon>
        <taxon>Candidatus Marsarchaeota group 2</taxon>
    </lineage>
</organism>
<keyword evidence="1" id="KW-0812">Transmembrane</keyword>
<accession>A0A2R6CBC8</accession>
<evidence type="ECO:0000313" key="2">
    <source>
        <dbReference type="EMBL" id="PSO08217.1"/>
    </source>
</evidence>
<feature type="transmembrane region" description="Helical" evidence="1">
    <location>
        <begin position="6"/>
        <end position="25"/>
    </location>
</feature>
<comment type="caution">
    <text evidence="2">The sequence shown here is derived from an EMBL/GenBank/DDBJ whole genome shotgun (WGS) entry which is preliminary data.</text>
</comment>
<evidence type="ECO:0000313" key="3">
    <source>
        <dbReference type="Proteomes" id="UP000242015"/>
    </source>
</evidence>
<dbReference type="Proteomes" id="UP000242015">
    <property type="component" value="Unassembled WGS sequence"/>
</dbReference>
<proteinExistence type="predicted"/>
<sequence>MSFFIYAFTTLFAFTFMPLVTRYYLRVHRTAPLYGTFTPLFLFGTALASFSSSWLLSSHLLIPSKFVFEVTGLGFLYACATYLLYYAIEYERAGIISALGGAQQLLTAFFQV</sequence>
<protein>
    <recommendedName>
        <fullName evidence="4">EamA domain-containing protein</fullName>
    </recommendedName>
</protein>
<keyword evidence="1" id="KW-1133">Transmembrane helix</keyword>